<dbReference type="PANTHER" id="PTHR47512">
    <property type="entry name" value="EXPRESSED PROTEIN"/>
    <property type="match status" value="1"/>
</dbReference>
<evidence type="ECO:0000313" key="3">
    <source>
        <dbReference type="Proteomes" id="UP001187192"/>
    </source>
</evidence>
<keyword evidence="3" id="KW-1185">Reference proteome</keyword>
<proteinExistence type="predicted"/>
<feature type="compositionally biased region" description="Acidic residues" evidence="1">
    <location>
        <begin position="306"/>
        <end position="320"/>
    </location>
</feature>
<accession>A0AA87Z469</accession>
<name>A0AA87Z469_FICCA</name>
<dbReference type="EMBL" id="BTGU01000002">
    <property type="protein sequence ID" value="GMN29103.1"/>
    <property type="molecule type" value="Genomic_DNA"/>
</dbReference>
<evidence type="ECO:0000256" key="1">
    <source>
        <dbReference type="SAM" id="MobiDB-lite"/>
    </source>
</evidence>
<feature type="region of interest" description="Disordered" evidence="1">
    <location>
        <begin position="306"/>
        <end position="356"/>
    </location>
</feature>
<dbReference type="PANTHER" id="PTHR47512:SF3">
    <property type="entry name" value="CHALCONE-FLAVONONE ISOMERASE FAMILY PROTEIN"/>
    <property type="match status" value="1"/>
</dbReference>
<protein>
    <recommendedName>
        <fullName evidence="4">Chalcone-flavanone isomerase family protein</fullName>
    </recommendedName>
</protein>
<dbReference type="Proteomes" id="UP001187192">
    <property type="component" value="Unassembled WGS sequence"/>
</dbReference>
<sequence length="356" mass="39408">METPSSVRRVTRSQTLAALNNNIHVSNFEKGLSNSRQRKGKPQQDRSVLIDITNDSPIVGLAMGGALETPSSLIVKQRSSRAKKTPGSGEALLRGQVKTLLQKVEEEADLSKLSLGSRPFLHVKGFVNSPAGLLAPTPANTPQVLNLSGGDQDVNDNNDLSSQSPSPLVEEQLVSQVIEEKDEESLELQKSIIMRSLLLDFSEKSDSYDSSECSSVLTECKEKSTPDDDNSSIWSVQVNASTLGEENEEEEEEDYYYQEEEEGDEVEEEGNDELVDELCECISKISMNEKPLPKFEGKHTRFVYNSDDEFVEGEEENEDSSADRASSPSILCLNGLPTPKGKHLRFHEEEEEEGHE</sequence>
<dbReference type="AlphaFoldDB" id="A0AA87Z469"/>
<feature type="region of interest" description="Disordered" evidence="1">
    <location>
        <begin position="138"/>
        <end position="167"/>
    </location>
</feature>
<feature type="compositionally biased region" description="Polar residues" evidence="1">
    <location>
        <begin position="155"/>
        <end position="166"/>
    </location>
</feature>
<evidence type="ECO:0000313" key="2">
    <source>
        <dbReference type="EMBL" id="GMN29103.1"/>
    </source>
</evidence>
<organism evidence="2 3">
    <name type="scientific">Ficus carica</name>
    <name type="common">Common fig</name>
    <dbReference type="NCBI Taxonomy" id="3494"/>
    <lineage>
        <taxon>Eukaryota</taxon>
        <taxon>Viridiplantae</taxon>
        <taxon>Streptophyta</taxon>
        <taxon>Embryophyta</taxon>
        <taxon>Tracheophyta</taxon>
        <taxon>Spermatophyta</taxon>
        <taxon>Magnoliopsida</taxon>
        <taxon>eudicotyledons</taxon>
        <taxon>Gunneridae</taxon>
        <taxon>Pentapetalae</taxon>
        <taxon>rosids</taxon>
        <taxon>fabids</taxon>
        <taxon>Rosales</taxon>
        <taxon>Moraceae</taxon>
        <taxon>Ficeae</taxon>
        <taxon>Ficus</taxon>
    </lineage>
</organism>
<evidence type="ECO:0008006" key="4">
    <source>
        <dbReference type="Google" id="ProtNLM"/>
    </source>
</evidence>
<feature type="region of interest" description="Disordered" evidence="1">
    <location>
        <begin position="241"/>
        <end position="272"/>
    </location>
</feature>
<comment type="caution">
    <text evidence="2">The sequence shown here is derived from an EMBL/GenBank/DDBJ whole genome shotgun (WGS) entry which is preliminary data.</text>
</comment>
<gene>
    <name evidence="2" type="ORF">TIFTF001_002294</name>
</gene>
<feature type="compositionally biased region" description="Acidic residues" evidence="1">
    <location>
        <begin position="245"/>
        <end position="272"/>
    </location>
</feature>
<reference evidence="2" key="1">
    <citation type="submission" date="2023-07" db="EMBL/GenBank/DDBJ databases">
        <title>draft genome sequence of fig (Ficus carica).</title>
        <authorList>
            <person name="Takahashi T."/>
            <person name="Nishimura K."/>
        </authorList>
    </citation>
    <scope>NUCLEOTIDE SEQUENCE</scope>
</reference>